<comment type="caution">
    <text evidence="10">The sequence shown here is derived from an EMBL/GenBank/DDBJ whole genome shotgun (WGS) entry which is preliminary data.</text>
</comment>
<dbReference type="SUPFAM" id="SSF103473">
    <property type="entry name" value="MFS general substrate transporter"/>
    <property type="match status" value="1"/>
</dbReference>
<keyword evidence="5" id="KW-1015">Disulfide bond</keyword>
<dbReference type="Gene3D" id="2.10.70.10">
    <property type="entry name" value="Complement Module, domain 1"/>
    <property type="match status" value="1"/>
</dbReference>
<evidence type="ECO:0000259" key="9">
    <source>
        <dbReference type="PROSITE" id="PS50948"/>
    </source>
</evidence>
<proteinExistence type="predicted"/>
<accession>A0ABD0KBL6</accession>
<dbReference type="PROSITE" id="PS50923">
    <property type="entry name" value="SUSHI"/>
    <property type="match status" value="1"/>
</dbReference>
<feature type="domain" description="Sushi" evidence="8">
    <location>
        <begin position="348"/>
        <end position="407"/>
    </location>
</feature>
<keyword evidence="2 7" id="KW-0812">Transmembrane</keyword>
<dbReference type="SMART" id="SM00032">
    <property type="entry name" value="CCP"/>
    <property type="match status" value="1"/>
</dbReference>
<dbReference type="Gene3D" id="1.20.1250.20">
    <property type="entry name" value="MFS general substrate transporter like domains"/>
    <property type="match status" value="1"/>
</dbReference>
<evidence type="ECO:0000259" key="8">
    <source>
        <dbReference type="PROSITE" id="PS50923"/>
    </source>
</evidence>
<dbReference type="Pfam" id="PF00084">
    <property type="entry name" value="Sushi"/>
    <property type="match status" value="1"/>
</dbReference>
<keyword evidence="6" id="KW-0768">Sushi</keyword>
<dbReference type="InterPro" id="IPR036259">
    <property type="entry name" value="MFS_trans_sf"/>
</dbReference>
<feature type="transmembrane region" description="Helical" evidence="7">
    <location>
        <begin position="129"/>
        <end position="148"/>
    </location>
</feature>
<evidence type="ECO:0000256" key="4">
    <source>
        <dbReference type="ARBA" id="ARBA00023136"/>
    </source>
</evidence>
<feature type="domain" description="Apple" evidence="9">
    <location>
        <begin position="226"/>
        <end position="325"/>
    </location>
</feature>
<evidence type="ECO:0000256" key="3">
    <source>
        <dbReference type="ARBA" id="ARBA00022989"/>
    </source>
</evidence>
<evidence type="ECO:0000256" key="5">
    <source>
        <dbReference type="ARBA" id="ARBA00023157"/>
    </source>
</evidence>
<protein>
    <submittedName>
        <fullName evidence="10">Uncharacterized protein</fullName>
    </submittedName>
</protein>
<evidence type="ECO:0000256" key="7">
    <source>
        <dbReference type="SAM" id="Phobius"/>
    </source>
</evidence>
<dbReference type="Proteomes" id="UP001519460">
    <property type="component" value="Unassembled WGS sequence"/>
</dbReference>
<feature type="transmembrane region" description="Helical" evidence="7">
    <location>
        <begin position="160"/>
        <end position="178"/>
    </location>
</feature>
<comment type="caution">
    <text evidence="6">Lacks conserved residue(s) required for the propagation of feature annotation.</text>
</comment>
<dbReference type="SUPFAM" id="SSF57535">
    <property type="entry name" value="Complement control module/SCR domain"/>
    <property type="match status" value="1"/>
</dbReference>
<reference evidence="10 11" key="1">
    <citation type="journal article" date="2023" name="Sci. Data">
        <title>Genome assembly of the Korean intertidal mud-creeper Batillaria attramentaria.</title>
        <authorList>
            <person name="Patra A.K."/>
            <person name="Ho P.T."/>
            <person name="Jun S."/>
            <person name="Lee S.J."/>
            <person name="Kim Y."/>
            <person name="Won Y.J."/>
        </authorList>
    </citation>
    <scope>NUCLEOTIDE SEQUENCE [LARGE SCALE GENOMIC DNA]</scope>
    <source>
        <strain evidence="10">Wonlab-2016</strain>
    </source>
</reference>
<keyword evidence="4 7" id="KW-0472">Membrane</keyword>
<dbReference type="CDD" id="cd00033">
    <property type="entry name" value="CCP"/>
    <property type="match status" value="1"/>
</dbReference>
<dbReference type="InterPro" id="IPR000436">
    <property type="entry name" value="Sushi_SCR_CCP_dom"/>
</dbReference>
<dbReference type="GO" id="GO:0016020">
    <property type="term" value="C:membrane"/>
    <property type="evidence" value="ECO:0007669"/>
    <property type="project" value="UniProtKB-SubCell"/>
</dbReference>
<evidence type="ECO:0000256" key="2">
    <source>
        <dbReference type="ARBA" id="ARBA00022692"/>
    </source>
</evidence>
<evidence type="ECO:0000256" key="1">
    <source>
        <dbReference type="ARBA" id="ARBA00004141"/>
    </source>
</evidence>
<evidence type="ECO:0000313" key="11">
    <source>
        <dbReference type="Proteomes" id="UP001519460"/>
    </source>
</evidence>
<dbReference type="AlphaFoldDB" id="A0ABD0KBL6"/>
<dbReference type="Pfam" id="PF07690">
    <property type="entry name" value="MFS_1"/>
    <property type="match status" value="1"/>
</dbReference>
<evidence type="ECO:0000313" key="10">
    <source>
        <dbReference type="EMBL" id="KAK7484503.1"/>
    </source>
</evidence>
<dbReference type="InterPro" id="IPR003609">
    <property type="entry name" value="Pan_app"/>
</dbReference>
<dbReference type="EMBL" id="JACVVK020000209">
    <property type="protein sequence ID" value="KAK7484503.1"/>
    <property type="molecule type" value="Genomic_DNA"/>
</dbReference>
<organism evidence="10 11">
    <name type="scientific">Batillaria attramentaria</name>
    <dbReference type="NCBI Taxonomy" id="370345"/>
    <lineage>
        <taxon>Eukaryota</taxon>
        <taxon>Metazoa</taxon>
        <taxon>Spiralia</taxon>
        <taxon>Lophotrochozoa</taxon>
        <taxon>Mollusca</taxon>
        <taxon>Gastropoda</taxon>
        <taxon>Caenogastropoda</taxon>
        <taxon>Sorbeoconcha</taxon>
        <taxon>Cerithioidea</taxon>
        <taxon>Batillariidae</taxon>
        <taxon>Batillaria</taxon>
    </lineage>
</organism>
<keyword evidence="11" id="KW-1185">Reference proteome</keyword>
<comment type="subcellular location">
    <subcellularLocation>
        <location evidence="1">Membrane</location>
        <topology evidence="1">Multi-pass membrane protein</topology>
    </subcellularLocation>
</comment>
<sequence>MGNDHVEIDPVLHALGPCGVFAVVQMVVFFFGYLSDAYQLFSYVFTGQDVTHRCAPPTNYSDISMLVSQDVWLNATSVHYRECTITVTHNSTTDVVITEYPCVFGMQYDRPRDTSIVSEFDLVCDRTPLAGLTQTLLSLGFGLGSLAFTALSDRYGRKRVIVIAQLLMLVFSLVAGLAPNYIVFAVVKFFIGFVQPVTGQGVREKQPASDEDGHEFFKSQSDAYVCAWAQVLTVYFVVFVLNRLHIVETIDLSGPDVINGYAVDNLKQCGRLCWYRSVCGSYSYRDSVSTAESGQYNCVLHTNQGQGVSGWMRYSASGDNLTNGCRPRSCRQTEVCVPSGSDFNCLYLPCPRPHVNNGDVIFSGTDTGDVATVQCHQGYVVSPRDASTNITCQITSRWTEFEGKCMQAEFNFNPSSDATFKEPMPWPVETDWAMCTRGILTDNRNHAWFNLQPVASANVYIPFRVTIWPQDDGTASDIRWNRKVDGVFTGSNPLGVVPLSLGDRFSLTLRVLASSVEVILHKNTDHTFQVPLGGADRADLSNVTYFRAGGSVSFSYVNLISGC</sequence>
<dbReference type="PANTHER" id="PTHR24064">
    <property type="entry name" value="SOLUTE CARRIER FAMILY 22 MEMBER"/>
    <property type="match status" value="1"/>
</dbReference>
<feature type="transmembrane region" description="Helical" evidence="7">
    <location>
        <begin position="12"/>
        <end position="34"/>
    </location>
</feature>
<dbReference type="InterPro" id="IPR035976">
    <property type="entry name" value="Sushi/SCR/CCP_sf"/>
</dbReference>
<dbReference type="InterPro" id="IPR011701">
    <property type="entry name" value="MFS"/>
</dbReference>
<dbReference type="PROSITE" id="PS50948">
    <property type="entry name" value="PAN"/>
    <property type="match status" value="1"/>
</dbReference>
<name>A0ABD0KBL6_9CAEN</name>
<gene>
    <name evidence="10" type="ORF">BaRGS_00024259</name>
</gene>
<evidence type="ECO:0000256" key="6">
    <source>
        <dbReference type="PROSITE-ProRule" id="PRU00302"/>
    </source>
</evidence>
<keyword evidence="3 7" id="KW-1133">Transmembrane helix</keyword>